<accession>A0ABD2HP42</accession>
<evidence type="ECO:0000313" key="1">
    <source>
        <dbReference type="EMBL" id="KAL3069239.1"/>
    </source>
</evidence>
<reference evidence="1 2" key="1">
    <citation type="submission" date="2024-10" db="EMBL/GenBank/DDBJ databases">
        <authorList>
            <person name="Kim D."/>
        </authorList>
    </citation>
    <scope>NUCLEOTIDE SEQUENCE [LARGE SCALE GENOMIC DNA]</scope>
    <source>
        <strain evidence="1">BH-2024</strain>
    </source>
</reference>
<name>A0ABD2HP42_9BILA</name>
<dbReference type="AlphaFoldDB" id="A0ABD2HP42"/>
<keyword evidence="2" id="KW-1185">Reference proteome</keyword>
<evidence type="ECO:0000313" key="2">
    <source>
        <dbReference type="Proteomes" id="UP001620626"/>
    </source>
</evidence>
<protein>
    <submittedName>
        <fullName evidence="1">Uncharacterized protein</fullName>
    </submittedName>
</protein>
<comment type="caution">
    <text evidence="1">The sequence shown here is derived from an EMBL/GenBank/DDBJ whole genome shotgun (WGS) entry which is preliminary data.</text>
</comment>
<gene>
    <name evidence="1" type="ORF">niasHT_034469</name>
</gene>
<proteinExistence type="predicted"/>
<dbReference type="Proteomes" id="UP001620626">
    <property type="component" value="Unassembled WGS sequence"/>
</dbReference>
<organism evidence="1 2">
    <name type="scientific">Heterodera trifolii</name>
    <dbReference type="NCBI Taxonomy" id="157864"/>
    <lineage>
        <taxon>Eukaryota</taxon>
        <taxon>Metazoa</taxon>
        <taxon>Ecdysozoa</taxon>
        <taxon>Nematoda</taxon>
        <taxon>Chromadorea</taxon>
        <taxon>Rhabditida</taxon>
        <taxon>Tylenchina</taxon>
        <taxon>Tylenchomorpha</taxon>
        <taxon>Tylenchoidea</taxon>
        <taxon>Heteroderidae</taxon>
        <taxon>Heteroderinae</taxon>
        <taxon>Heterodera</taxon>
    </lineage>
</organism>
<sequence length="102" mass="12222">MKIGPTFGNFNLKLLFKFAVITLLLLTLIAPDQFTLAAPHRRKSYSLRKGSRLYRHHRRSLHEWRRAHQKIGHKHRRHVKIHRLNLDEILRQMDSVVKPRFG</sequence>
<dbReference type="EMBL" id="JBICBT010001397">
    <property type="protein sequence ID" value="KAL3069239.1"/>
    <property type="molecule type" value="Genomic_DNA"/>
</dbReference>